<dbReference type="GO" id="GO:0004383">
    <property type="term" value="F:guanylate cyclase activity"/>
    <property type="evidence" value="ECO:0007669"/>
    <property type="project" value="UniProtKB-EC"/>
</dbReference>
<dbReference type="EMBL" id="CASHTH010000737">
    <property type="protein sequence ID" value="CAI8006953.1"/>
    <property type="molecule type" value="Genomic_DNA"/>
</dbReference>
<comment type="subcellular location">
    <subcellularLocation>
        <location evidence="1">Cytoplasm</location>
    </subcellularLocation>
</comment>
<dbReference type="Pfam" id="PF07700">
    <property type="entry name" value="HNOB"/>
    <property type="match status" value="1"/>
</dbReference>
<evidence type="ECO:0000313" key="13">
    <source>
        <dbReference type="Proteomes" id="UP001174909"/>
    </source>
</evidence>
<feature type="compositionally biased region" description="Acidic residues" evidence="10">
    <location>
        <begin position="285"/>
        <end position="307"/>
    </location>
</feature>
<dbReference type="GO" id="GO:0008074">
    <property type="term" value="C:guanylate cyclase complex, soluble"/>
    <property type="evidence" value="ECO:0007669"/>
    <property type="project" value="TreeGrafter"/>
</dbReference>
<dbReference type="GO" id="GO:0070482">
    <property type="term" value="P:response to oxygen levels"/>
    <property type="evidence" value="ECO:0007669"/>
    <property type="project" value="TreeGrafter"/>
</dbReference>
<dbReference type="InterPro" id="IPR024096">
    <property type="entry name" value="NO_sig/Golgi_transp_ligand-bd"/>
</dbReference>
<dbReference type="InterPro" id="IPR029787">
    <property type="entry name" value="Nucleotide_cyclase"/>
</dbReference>
<dbReference type="GO" id="GO:0020037">
    <property type="term" value="F:heme binding"/>
    <property type="evidence" value="ECO:0007669"/>
    <property type="project" value="InterPro"/>
</dbReference>
<keyword evidence="6 8" id="KW-0456">Lyase</keyword>
<dbReference type="Proteomes" id="UP001174909">
    <property type="component" value="Unassembled WGS sequence"/>
</dbReference>
<organism evidence="12 13">
    <name type="scientific">Geodia barretti</name>
    <name type="common">Barrett's horny sponge</name>
    <dbReference type="NCBI Taxonomy" id="519541"/>
    <lineage>
        <taxon>Eukaryota</taxon>
        <taxon>Metazoa</taxon>
        <taxon>Porifera</taxon>
        <taxon>Demospongiae</taxon>
        <taxon>Heteroscleromorpha</taxon>
        <taxon>Tetractinellida</taxon>
        <taxon>Astrophorina</taxon>
        <taxon>Geodiidae</taxon>
        <taxon>Geodia</taxon>
    </lineage>
</organism>
<keyword evidence="9" id="KW-0175">Coiled coil</keyword>
<dbReference type="Pfam" id="PF07701">
    <property type="entry name" value="HNOBA"/>
    <property type="match status" value="1"/>
</dbReference>
<feature type="compositionally biased region" description="Acidic residues" evidence="10">
    <location>
        <begin position="976"/>
        <end position="993"/>
    </location>
</feature>
<keyword evidence="7" id="KW-0141">cGMP biosynthesis</keyword>
<sequence>MYGLLFNILRETVIGEYGPHYWKEICERSEMMAMEGEVVAKQLYSEEQMTTLLSTTADVLGVEEEPILELCGEQFFRNIKHSGHYKVVSCLGHTLEGFLLNLDTLHDHLTLAYPKMKPLSFRAETTQNGLLLHYYSTRRGLYPMVIGMVRMIAKEFYKLVVEIHLEDEEVAESSPLPYHYKLAIEMVEGRKDCGAIGRLRGNSVVPEIISLPSSRTSFNDPVPNLSPDSPLLIPPQLTLSRGKEERSQSTGQILRERSGGHTFPVGLTPGVIADLSRLCPALSDVQEEEEKEEVDNDAGEEECDAGDTEITPMAPRRPSPCISSSPLGSPIPRRIIPLSNSDEAVASLLRRGSSHSSLILPPSLLPTLTTSTSKLSLAASRTDSAMGMDHGWPVTKSLFQICFPFHIIFDQTLTIHYMGASISRLLPNAIAKEEKLTDHFNLMRPIGTFNYQAIRRSIHNPFILVLKPSPEDLDKKALQFRGQMVPVINSDSCPILFIGSPRIETVEDLQLKGLYLTDLPVHDVTRELILMSHHFKAEVNVAFQLEVTKRELEIEKRRVQEEKQRADTLLHAMLPPSVAMELTTGGGCNQVVAQEVEMVTILFSDIKDFTTICHRCNPMDVVSMLNELYTQFDGSIDRHKVYKVETIGDAYMVAAGLLDTSQQHAEAVTNMAFDMRRAAALVTTPHSNESIQIRIGIHTGHVVAGVVGTKMPRYCLFGDTVNTASRMESHGAAGRIHISQMTYKRLCGHPYVFWNRGKIRIKGIPELQQTYFVEPGEEHELNEAMTIRVGLDNKTEDSDSDWEEAQVESNAFVRQKRLPSFVRYRNIRVIHDPPSPIHSLDTSLASLNSTSSSLLRLPGIRRPRKTSVTTPPKRSISPRPTHPSITRERLAKLSLGSRGSFSLSQGLSSFLEQEEGNYREMGIDLPPHAQLTVDTASENSRKLSNSSVGVFIKVEPEGKSVTFTKERISVSSSTSQDDEEEEEAEEEEEEEEEGRIKIEKTLGSKSESDLQAAIKSKKRRQKHRGNKNKCKVS</sequence>
<dbReference type="PROSITE" id="PS00452">
    <property type="entry name" value="GUANYLATE_CYCLASE_1"/>
    <property type="match status" value="1"/>
</dbReference>
<evidence type="ECO:0000256" key="3">
    <source>
        <dbReference type="ARBA" id="ARBA00022490"/>
    </source>
</evidence>
<feature type="domain" description="Guanylate cyclase" evidence="11">
    <location>
        <begin position="600"/>
        <end position="728"/>
    </location>
</feature>
<comment type="caution">
    <text evidence="12">The sequence shown here is derived from an EMBL/GenBank/DDBJ whole genome shotgun (WGS) entry which is preliminary data.</text>
</comment>
<keyword evidence="13" id="KW-1185">Reference proteome</keyword>
<dbReference type="InterPro" id="IPR011644">
    <property type="entry name" value="Heme_NO-bd"/>
</dbReference>
<evidence type="ECO:0000256" key="6">
    <source>
        <dbReference type="ARBA" id="ARBA00023239"/>
    </source>
</evidence>
<keyword evidence="3" id="KW-0963">Cytoplasm</keyword>
<proteinExistence type="inferred from homology"/>
<accession>A0AA35W3Q0</accession>
<name>A0AA35W3Q0_GEOBA</name>
<dbReference type="EC" id="4.6.1.2" evidence="2"/>
<keyword evidence="4" id="KW-0547">Nucleotide-binding</keyword>
<evidence type="ECO:0000256" key="9">
    <source>
        <dbReference type="SAM" id="Coils"/>
    </source>
</evidence>
<feature type="region of interest" description="Disordered" evidence="10">
    <location>
        <begin position="240"/>
        <end position="261"/>
    </location>
</feature>
<feature type="region of interest" description="Disordered" evidence="10">
    <location>
        <begin position="284"/>
        <end position="328"/>
    </location>
</feature>
<gene>
    <name evidence="12" type="ORF">GBAR_LOCUS4987</name>
</gene>
<dbReference type="AlphaFoldDB" id="A0AA35W3Q0"/>
<dbReference type="SUPFAM" id="SSF111126">
    <property type="entry name" value="Ligand-binding domain in the NO signalling and Golgi transport"/>
    <property type="match status" value="1"/>
</dbReference>
<feature type="region of interest" description="Disordered" evidence="10">
    <location>
        <begin position="862"/>
        <end position="884"/>
    </location>
</feature>
<dbReference type="PANTHER" id="PTHR45655:SF13">
    <property type="entry name" value="SOLUBLE GUANYLATE CYCLASE GCY-32-RELATED"/>
    <property type="match status" value="1"/>
</dbReference>
<dbReference type="InterPro" id="IPR042463">
    <property type="entry name" value="HNOB_dom_associated_sf"/>
</dbReference>
<evidence type="ECO:0000259" key="11">
    <source>
        <dbReference type="PROSITE" id="PS50125"/>
    </source>
</evidence>
<evidence type="ECO:0000313" key="12">
    <source>
        <dbReference type="EMBL" id="CAI8006953.1"/>
    </source>
</evidence>
<dbReference type="Gene3D" id="3.90.1520.10">
    <property type="entry name" value="H-NOX domain"/>
    <property type="match status" value="1"/>
</dbReference>
<dbReference type="Pfam" id="PF00211">
    <property type="entry name" value="Guanylate_cyc"/>
    <property type="match status" value="1"/>
</dbReference>
<comment type="similarity">
    <text evidence="8">Belongs to the adenylyl cyclase class-4/guanylyl cyclase family.</text>
</comment>
<dbReference type="SUPFAM" id="SSF55073">
    <property type="entry name" value="Nucleotide cyclase"/>
    <property type="match status" value="1"/>
</dbReference>
<dbReference type="InterPro" id="IPR038158">
    <property type="entry name" value="H-NOX_domain_sf"/>
</dbReference>
<dbReference type="InterPro" id="IPR001054">
    <property type="entry name" value="A/G_cyclase"/>
</dbReference>
<protein>
    <recommendedName>
        <fullName evidence="2">guanylate cyclase</fullName>
        <ecNumber evidence="2">4.6.1.2</ecNumber>
    </recommendedName>
</protein>
<dbReference type="InterPro" id="IPR018297">
    <property type="entry name" value="A/G_cyclase_CS"/>
</dbReference>
<keyword evidence="5" id="KW-0342">GTP-binding</keyword>
<dbReference type="InterPro" id="IPR011645">
    <property type="entry name" value="HNOB_dom_associated"/>
</dbReference>
<dbReference type="Gene3D" id="3.30.70.1230">
    <property type="entry name" value="Nucleotide cyclase"/>
    <property type="match status" value="1"/>
</dbReference>
<dbReference type="PROSITE" id="PS50125">
    <property type="entry name" value="GUANYLATE_CYCLASE_2"/>
    <property type="match status" value="1"/>
</dbReference>
<dbReference type="CDD" id="cd07302">
    <property type="entry name" value="CHD"/>
    <property type="match status" value="1"/>
</dbReference>
<feature type="compositionally biased region" description="Basic and acidic residues" evidence="10">
    <location>
        <begin position="994"/>
        <end position="1008"/>
    </location>
</feature>
<evidence type="ECO:0000256" key="4">
    <source>
        <dbReference type="ARBA" id="ARBA00022741"/>
    </source>
</evidence>
<dbReference type="GO" id="GO:0019934">
    <property type="term" value="P:cGMP-mediated signaling"/>
    <property type="evidence" value="ECO:0007669"/>
    <property type="project" value="TreeGrafter"/>
</dbReference>
<evidence type="ECO:0000256" key="8">
    <source>
        <dbReference type="RuleBase" id="RU000405"/>
    </source>
</evidence>
<feature type="region of interest" description="Disordered" evidence="10">
    <location>
        <begin position="964"/>
        <end position="1033"/>
    </location>
</feature>
<reference evidence="12" key="1">
    <citation type="submission" date="2023-03" db="EMBL/GenBank/DDBJ databases">
        <authorList>
            <person name="Steffen K."/>
            <person name="Cardenas P."/>
        </authorList>
    </citation>
    <scope>NUCLEOTIDE SEQUENCE</scope>
</reference>
<dbReference type="PANTHER" id="PTHR45655">
    <property type="entry name" value="GUANYLATE CYCLASE SOLUBLE SUBUNIT BETA-2"/>
    <property type="match status" value="1"/>
</dbReference>
<dbReference type="Gene3D" id="3.30.450.260">
    <property type="entry name" value="Haem NO binding associated domain"/>
    <property type="match status" value="1"/>
</dbReference>
<evidence type="ECO:0000256" key="5">
    <source>
        <dbReference type="ARBA" id="ARBA00023134"/>
    </source>
</evidence>
<dbReference type="FunFam" id="3.30.70.1230:FF:000007">
    <property type="entry name" value="Guanylate cyclase soluble subunit alpha-3"/>
    <property type="match status" value="1"/>
</dbReference>
<evidence type="ECO:0000256" key="7">
    <source>
        <dbReference type="ARBA" id="ARBA00023293"/>
    </source>
</evidence>
<evidence type="ECO:0000256" key="10">
    <source>
        <dbReference type="SAM" id="MobiDB-lite"/>
    </source>
</evidence>
<feature type="compositionally biased region" description="Basic residues" evidence="10">
    <location>
        <begin position="1015"/>
        <end position="1033"/>
    </location>
</feature>
<evidence type="ECO:0000256" key="2">
    <source>
        <dbReference type="ARBA" id="ARBA00012202"/>
    </source>
</evidence>
<feature type="coiled-coil region" evidence="9">
    <location>
        <begin position="542"/>
        <end position="569"/>
    </location>
</feature>
<dbReference type="Gene3D" id="6.10.250.780">
    <property type="match status" value="1"/>
</dbReference>
<dbReference type="SMART" id="SM00044">
    <property type="entry name" value="CYCc"/>
    <property type="match status" value="1"/>
</dbReference>
<evidence type="ECO:0000256" key="1">
    <source>
        <dbReference type="ARBA" id="ARBA00004496"/>
    </source>
</evidence>
<dbReference type="GO" id="GO:0005525">
    <property type="term" value="F:GTP binding"/>
    <property type="evidence" value="ECO:0007669"/>
    <property type="project" value="UniProtKB-KW"/>
</dbReference>